<dbReference type="InterPro" id="IPR036388">
    <property type="entry name" value="WH-like_DNA-bd_sf"/>
</dbReference>
<feature type="domain" description="RNA polymerase sigma factor 70 region 4 type 2" evidence="6">
    <location>
        <begin position="107"/>
        <end position="159"/>
    </location>
</feature>
<evidence type="ECO:0000313" key="8">
    <source>
        <dbReference type="Proteomes" id="UP000593765"/>
    </source>
</evidence>
<evidence type="ECO:0000256" key="2">
    <source>
        <dbReference type="ARBA" id="ARBA00023015"/>
    </source>
</evidence>
<keyword evidence="8" id="KW-1185">Reference proteome</keyword>
<dbReference type="Pfam" id="PF08281">
    <property type="entry name" value="Sigma70_r4_2"/>
    <property type="match status" value="1"/>
</dbReference>
<dbReference type="InterPro" id="IPR013249">
    <property type="entry name" value="RNA_pol_sigma70_r4_t2"/>
</dbReference>
<evidence type="ECO:0000256" key="4">
    <source>
        <dbReference type="ARBA" id="ARBA00023163"/>
    </source>
</evidence>
<dbReference type="InterPro" id="IPR014284">
    <property type="entry name" value="RNA_pol_sigma-70_dom"/>
</dbReference>
<keyword evidence="2" id="KW-0805">Transcription regulation</keyword>
<name>A0A7M2X350_9BACT</name>
<evidence type="ECO:0000256" key="1">
    <source>
        <dbReference type="ARBA" id="ARBA00010641"/>
    </source>
</evidence>
<dbReference type="GO" id="GO:0006352">
    <property type="term" value="P:DNA-templated transcription initiation"/>
    <property type="evidence" value="ECO:0007669"/>
    <property type="project" value="InterPro"/>
</dbReference>
<dbReference type="InterPro" id="IPR039425">
    <property type="entry name" value="RNA_pol_sigma-70-like"/>
</dbReference>
<dbReference type="Proteomes" id="UP000593765">
    <property type="component" value="Chromosome"/>
</dbReference>
<feature type="domain" description="RNA polymerase sigma-70 region 2" evidence="5">
    <location>
        <begin position="12"/>
        <end position="78"/>
    </location>
</feature>
<comment type="similarity">
    <text evidence="1">Belongs to the sigma-70 factor family. ECF subfamily.</text>
</comment>
<dbReference type="Pfam" id="PF04542">
    <property type="entry name" value="Sigma70_r2"/>
    <property type="match status" value="1"/>
</dbReference>
<dbReference type="KEGG" id="hbs:IPV69_08880"/>
<dbReference type="PANTHER" id="PTHR43133:SF51">
    <property type="entry name" value="RNA POLYMERASE SIGMA FACTOR"/>
    <property type="match status" value="1"/>
</dbReference>
<dbReference type="InterPro" id="IPR013325">
    <property type="entry name" value="RNA_pol_sigma_r2"/>
</dbReference>
<organism evidence="7 8">
    <name type="scientific">Humisphaera borealis</name>
    <dbReference type="NCBI Taxonomy" id="2807512"/>
    <lineage>
        <taxon>Bacteria</taxon>
        <taxon>Pseudomonadati</taxon>
        <taxon>Planctomycetota</taxon>
        <taxon>Phycisphaerae</taxon>
        <taxon>Tepidisphaerales</taxon>
        <taxon>Tepidisphaeraceae</taxon>
        <taxon>Humisphaera</taxon>
    </lineage>
</organism>
<dbReference type="SUPFAM" id="SSF88946">
    <property type="entry name" value="Sigma2 domain of RNA polymerase sigma factors"/>
    <property type="match status" value="1"/>
</dbReference>
<dbReference type="EMBL" id="CP063458">
    <property type="protein sequence ID" value="QOV91451.1"/>
    <property type="molecule type" value="Genomic_DNA"/>
</dbReference>
<keyword evidence="4" id="KW-0804">Transcription</keyword>
<dbReference type="NCBIfam" id="TIGR02989">
    <property type="entry name" value="Sig-70_gvs1"/>
    <property type="match status" value="1"/>
</dbReference>
<evidence type="ECO:0000259" key="5">
    <source>
        <dbReference type="Pfam" id="PF04542"/>
    </source>
</evidence>
<evidence type="ECO:0000256" key="3">
    <source>
        <dbReference type="ARBA" id="ARBA00023082"/>
    </source>
</evidence>
<evidence type="ECO:0000259" key="6">
    <source>
        <dbReference type="Pfam" id="PF08281"/>
    </source>
</evidence>
<dbReference type="GO" id="GO:0016987">
    <property type="term" value="F:sigma factor activity"/>
    <property type="evidence" value="ECO:0007669"/>
    <property type="project" value="UniProtKB-KW"/>
</dbReference>
<dbReference type="GO" id="GO:0003677">
    <property type="term" value="F:DNA binding"/>
    <property type="evidence" value="ECO:0007669"/>
    <property type="project" value="InterPro"/>
</dbReference>
<sequence length="171" mass="19986">MKRDSEQFLALLTACQSSVYAYIVSLLPNRQQADDILQETNMVCWRKGDEFQEGTSFVAWACQIAYFNVLSYRRRRSRDKHTFGDDLFDYLAERQCERIDAVEDRQQALRRCLEKLPSKQRELIEARYQPGASVRRMAGERETTEGALSQSLYRIRATLLDCIKRNMPATE</sequence>
<dbReference type="RefSeq" id="WP_206294735.1">
    <property type="nucleotide sequence ID" value="NZ_CP063458.1"/>
</dbReference>
<dbReference type="InterPro" id="IPR014331">
    <property type="entry name" value="RNA_pol_sigma70_ECF_RHOBA"/>
</dbReference>
<dbReference type="NCBIfam" id="TIGR02937">
    <property type="entry name" value="sigma70-ECF"/>
    <property type="match status" value="1"/>
</dbReference>
<keyword evidence="3" id="KW-0731">Sigma factor</keyword>
<protein>
    <submittedName>
        <fullName evidence="7">Sigma-70 family RNA polymerase sigma factor</fullName>
    </submittedName>
</protein>
<dbReference type="InterPro" id="IPR007627">
    <property type="entry name" value="RNA_pol_sigma70_r2"/>
</dbReference>
<proteinExistence type="inferred from homology"/>
<reference evidence="7 8" key="1">
    <citation type="submission" date="2020-10" db="EMBL/GenBank/DDBJ databases">
        <title>Wide distribution of Phycisphaera-like planctomycetes from WD2101 soil group in peatlands and genome analysis of the first cultivated representative.</title>
        <authorList>
            <person name="Dedysh S.N."/>
            <person name="Beletsky A.V."/>
            <person name="Ivanova A."/>
            <person name="Kulichevskaya I.S."/>
            <person name="Suzina N.E."/>
            <person name="Philippov D.A."/>
            <person name="Rakitin A.L."/>
            <person name="Mardanov A.V."/>
            <person name="Ravin N.V."/>
        </authorList>
    </citation>
    <scope>NUCLEOTIDE SEQUENCE [LARGE SCALE GENOMIC DNA]</scope>
    <source>
        <strain evidence="7 8">M1803</strain>
    </source>
</reference>
<dbReference type="Gene3D" id="1.10.1740.10">
    <property type="match status" value="1"/>
</dbReference>
<gene>
    <name evidence="7" type="ORF">IPV69_08880</name>
</gene>
<evidence type="ECO:0000313" key="7">
    <source>
        <dbReference type="EMBL" id="QOV91451.1"/>
    </source>
</evidence>
<dbReference type="AlphaFoldDB" id="A0A7M2X350"/>
<dbReference type="InterPro" id="IPR013324">
    <property type="entry name" value="RNA_pol_sigma_r3/r4-like"/>
</dbReference>
<accession>A0A7M2X350</accession>
<dbReference type="PANTHER" id="PTHR43133">
    <property type="entry name" value="RNA POLYMERASE ECF-TYPE SIGMA FACTO"/>
    <property type="match status" value="1"/>
</dbReference>
<dbReference type="Gene3D" id="1.10.10.10">
    <property type="entry name" value="Winged helix-like DNA-binding domain superfamily/Winged helix DNA-binding domain"/>
    <property type="match status" value="1"/>
</dbReference>
<dbReference type="SUPFAM" id="SSF88659">
    <property type="entry name" value="Sigma3 and sigma4 domains of RNA polymerase sigma factors"/>
    <property type="match status" value="1"/>
</dbReference>